<dbReference type="AlphaFoldDB" id="A0A2U8FIB8"/>
<dbReference type="PROSITE" id="PS00622">
    <property type="entry name" value="HTH_LUXR_1"/>
    <property type="match status" value="1"/>
</dbReference>
<evidence type="ECO:0000313" key="11">
    <source>
        <dbReference type="Proteomes" id="UP000244920"/>
    </source>
</evidence>
<dbReference type="Pfam" id="PF00196">
    <property type="entry name" value="GerE"/>
    <property type="match status" value="1"/>
</dbReference>
<organism evidence="10 11">
    <name type="scientific">Actinobacillus porcitonsillarum</name>
    <dbReference type="NCBI Taxonomy" id="189834"/>
    <lineage>
        <taxon>Bacteria</taxon>
        <taxon>Pseudomonadati</taxon>
        <taxon>Pseudomonadota</taxon>
        <taxon>Gammaproteobacteria</taxon>
        <taxon>Pasteurellales</taxon>
        <taxon>Pasteurellaceae</taxon>
        <taxon>Actinobacillus</taxon>
    </lineage>
</organism>
<keyword evidence="6 8" id="KW-0804">Transcription</keyword>
<evidence type="ECO:0000256" key="7">
    <source>
        <dbReference type="ARBA" id="ARBA00023277"/>
    </source>
</evidence>
<evidence type="ECO:0000313" key="10">
    <source>
        <dbReference type="EMBL" id="AWI50740.1"/>
    </source>
</evidence>
<protein>
    <recommendedName>
        <fullName evidence="8">HTH-type transcriptional regulator MalT</fullName>
    </recommendedName>
    <alternativeName>
        <fullName evidence="8">ATP-dependent transcriptional activator MalT</fullName>
    </alternativeName>
</protein>
<feature type="binding site" evidence="8">
    <location>
        <begin position="50"/>
        <end position="57"/>
    </location>
    <ligand>
        <name>ATP</name>
        <dbReference type="ChEBI" id="CHEBI:30616"/>
    </ligand>
</feature>
<dbReference type="SMART" id="SM00421">
    <property type="entry name" value="HTH_LUXR"/>
    <property type="match status" value="1"/>
</dbReference>
<dbReference type="Gene3D" id="3.40.50.300">
    <property type="entry name" value="P-loop containing nucleotide triphosphate hydrolases"/>
    <property type="match status" value="1"/>
</dbReference>
<dbReference type="SUPFAM" id="SSF52540">
    <property type="entry name" value="P-loop containing nucleoside triphosphate hydrolases"/>
    <property type="match status" value="1"/>
</dbReference>
<dbReference type="InterPro" id="IPR000792">
    <property type="entry name" value="Tscrpt_reg_LuxR_C"/>
</dbReference>
<dbReference type="GO" id="GO:0003700">
    <property type="term" value="F:DNA-binding transcription factor activity"/>
    <property type="evidence" value="ECO:0007669"/>
    <property type="project" value="UniProtKB-UniRule"/>
</dbReference>
<dbReference type="EMBL" id="CP029206">
    <property type="protein sequence ID" value="AWI50740.1"/>
    <property type="molecule type" value="Genomic_DNA"/>
</dbReference>
<accession>A0A2U8FIB8</accession>
<dbReference type="InterPro" id="IPR059106">
    <property type="entry name" value="WHD_MalT"/>
</dbReference>
<dbReference type="CDD" id="cd06170">
    <property type="entry name" value="LuxR_C_like"/>
    <property type="match status" value="1"/>
</dbReference>
<keyword evidence="4 8" id="KW-0238">DNA-binding</keyword>
<gene>
    <name evidence="8" type="primary">malT</name>
    <name evidence="10" type="ORF">DDU33_04225</name>
</gene>
<comment type="subunit">
    <text evidence="8">Monomer in solution. Oligomerizes to an active state in the presence of the positive effectors ATP and maltotriose.</text>
</comment>
<keyword evidence="3 8" id="KW-0805">Transcription regulation</keyword>
<dbReference type="Pfam" id="PF25873">
    <property type="entry name" value="WHD_MalT"/>
    <property type="match status" value="1"/>
</dbReference>
<dbReference type="RefSeq" id="WP_108923353.1">
    <property type="nucleotide sequence ID" value="NZ_CP029206.1"/>
</dbReference>
<dbReference type="Pfam" id="PF17874">
    <property type="entry name" value="TPR_MalT"/>
    <property type="match status" value="1"/>
</dbReference>
<dbReference type="HAMAP" id="MF_01247">
    <property type="entry name" value="HTH_type_MalT"/>
    <property type="match status" value="1"/>
</dbReference>
<dbReference type="PANTHER" id="PTHR44688">
    <property type="entry name" value="DNA-BINDING TRANSCRIPTIONAL ACTIVATOR DEVR_DOSR"/>
    <property type="match status" value="1"/>
</dbReference>
<dbReference type="InterPro" id="IPR023768">
    <property type="entry name" value="Tscrpt_reg_HTH_MalT"/>
</dbReference>
<dbReference type="Gene3D" id="1.10.10.10">
    <property type="entry name" value="Winged helix-like DNA-binding domain superfamily/Winged helix DNA-binding domain"/>
    <property type="match status" value="1"/>
</dbReference>
<dbReference type="InterPro" id="IPR027417">
    <property type="entry name" value="P-loop_NTPase"/>
</dbReference>
<comment type="similarity">
    <text evidence="8">Belongs to the MalT family.</text>
</comment>
<keyword evidence="5 8" id="KW-0010">Activator</keyword>
<dbReference type="InterPro" id="IPR036388">
    <property type="entry name" value="WH-like_DNA-bd_sf"/>
</dbReference>
<dbReference type="PROSITE" id="PS50043">
    <property type="entry name" value="HTH_LUXR_2"/>
    <property type="match status" value="1"/>
</dbReference>
<keyword evidence="2 8" id="KW-0067">ATP-binding</keyword>
<evidence type="ECO:0000256" key="1">
    <source>
        <dbReference type="ARBA" id="ARBA00022741"/>
    </source>
</evidence>
<comment type="activity regulation">
    <text evidence="8">Activated by ATP and maltotriose, which are both required for DNA binding.</text>
</comment>
<evidence type="ECO:0000256" key="8">
    <source>
        <dbReference type="HAMAP-Rule" id="MF_01247"/>
    </source>
</evidence>
<dbReference type="PRINTS" id="PR00038">
    <property type="entry name" value="HTHLUXR"/>
</dbReference>
<dbReference type="GO" id="GO:0005524">
    <property type="term" value="F:ATP binding"/>
    <property type="evidence" value="ECO:0007669"/>
    <property type="project" value="UniProtKB-UniRule"/>
</dbReference>
<dbReference type="InterPro" id="IPR016032">
    <property type="entry name" value="Sig_transdc_resp-reg_C-effctor"/>
</dbReference>
<dbReference type="PANTHER" id="PTHR44688:SF16">
    <property type="entry name" value="DNA-BINDING TRANSCRIPTIONAL ACTIVATOR DEVR_DOSR"/>
    <property type="match status" value="1"/>
</dbReference>
<name>A0A2U8FIB8_9PAST</name>
<dbReference type="SUPFAM" id="SSF46894">
    <property type="entry name" value="C-terminal effector domain of the bipartite response regulators"/>
    <property type="match status" value="1"/>
</dbReference>
<dbReference type="Proteomes" id="UP000244920">
    <property type="component" value="Chromosome"/>
</dbReference>
<dbReference type="KEGG" id="apor:DDU33_04225"/>
<dbReference type="InterPro" id="IPR011990">
    <property type="entry name" value="TPR-like_helical_dom_sf"/>
</dbReference>
<evidence type="ECO:0000256" key="5">
    <source>
        <dbReference type="ARBA" id="ARBA00023159"/>
    </source>
</evidence>
<dbReference type="InterPro" id="IPR041617">
    <property type="entry name" value="TPR_MalT"/>
</dbReference>
<dbReference type="NCBIfam" id="NF003420">
    <property type="entry name" value="PRK04841.1"/>
    <property type="match status" value="1"/>
</dbReference>
<dbReference type="GO" id="GO:0045913">
    <property type="term" value="P:positive regulation of carbohydrate metabolic process"/>
    <property type="evidence" value="ECO:0007669"/>
    <property type="project" value="UniProtKB-UniRule"/>
</dbReference>
<proteinExistence type="inferred from homology"/>
<dbReference type="SUPFAM" id="SSF48452">
    <property type="entry name" value="TPR-like"/>
    <property type="match status" value="1"/>
</dbReference>
<dbReference type="GO" id="GO:0003677">
    <property type="term" value="F:DNA binding"/>
    <property type="evidence" value="ECO:0007669"/>
    <property type="project" value="UniProtKB-KW"/>
</dbReference>
<reference evidence="11" key="1">
    <citation type="submission" date="2018-05" db="EMBL/GenBank/DDBJ databases">
        <title>Complete genome sequence of Actinobacillus porcitonsillarum reference strain 9953L55 (CCUG 46996).</title>
        <authorList>
            <person name="Dona V."/>
            <person name="Perreten V."/>
        </authorList>
    </citation>
    <scope>NUCLEOTIDE SEQUENCE [LARGE SCALE GENOMIC DNA]</scope>
    <source>
        <strain evidence="11">9953L55</strain>
    </source>
</reference>
<evidence type="ECO:0000256" key="3">
    <source>
        <dbReference type="ARBA" id="ARBA00023015"/>
    </source>
</evidence>
<evidence type="ECO:0000259" key="9">
    <source>
        <dbReference type="PROSITE" id="PS50043"/>
    </source>
</evidence>
<dbReference type="GO" id="GO:0045893">
    <property type="term" value="P:positive regulation of DNA-templated transcription"/>
    <property type="evidence" value="ECO:0007669"/>
    <property type="project" value="UniProtKB-UniRule"/>
</dbReference>
<comment type="function">
    <text evidence="8">Positively regulates the transcription of the maltose regulon whose gene products are responsible for uptake and catabolism of malto-oligosaccharides. Specifically binds to the promoter region of its target genes, recognizing a short DNA motif called the MalT box.</text>
</comment>
<dbReference type="Gene3D" id="1.25.40.10">
    <property type="entry name" value="Tetratricopeptide repeat domain"/>
    <property type="match status" value="1"/>
</dbReference>
<keyword evidence="11" id="KW-1185">Reference proteome</keyword>
<sequence length="905" mass="104495">MQVVTKLIPTKLISHKSNALHKSQNQSIERTKLLGTLALAKSYPLTLVIAPAGYGKTTLVSQWKARLLAKNEPVSWFALDESDNNAEQFSRYFASALEQATGLPLGEIVYKNNLIEYFGQLLIALNEAPRHFYLIIDDYHLIDNPEIHDALRFWLKHQPETMSLVMLSRLTPPLSITNLRIHEQLLEIDVHQLAFSPAETRLFFEQKLNKTLSDEWVFALCEKVEGWATALQLMSFAIKQNVDLLEFPEKLLNKLNQQHIADYLNEEVFHYVDPQMKLFMQRCAVLRSMNEKLVVAVTQDENGVKKLDELEKAGLFISRLLNEDGEIWWKFHPILASYLSQSCRLELPNEWQRLHEIASKTWLKLGYGSEALYHAQMLNDPQTLYQILQDHGWALFHQGQLKLLETSLSYLSAEQLWQDENLVLLKAWLAQSQHRHQEVSGILQKFQPKQPLTESLQGHFDALKAQVAINAGDEEQAYSLANQALKNLSDEFGYALIVATSVIGEAQHCRGYLKEGLSLMQQVEKMATEQHAYHHWLWSRLQQSEILSAQGFLQSAYDLLKDTTLQTNAFHQIPMNEFLLRLKGQILWEWHHLDQAEAMANAGIEVLEKEEEQIQSLIILAKISLTKGDLNNAERLIEQGKLLMSRCSPHKDWITALDEVQLIYWQMRNDTSQLESWLAQVNIPTQEYNHFTQRQWRNIARCYLLQGDYEQALKILNSLLKTTAIFNLVSDSQRALILRNRVYSLQGKPELAQRDLIQALNLSQQTNFISAFVIEGDLMARQIRELLQINVLEELSVHKAQFILRSINQHNRHKTAHFDEEFVKNLLENPQVPELLKISPLTQREWQVLGLIYSGYSNEQISQELVVAMTTIKTHIRNLYQKIGVANRAEAIEYTRSLLRMMGYS</sequence>
<evidence type="ECO:0000256" key="6">
    <source>
        <dbReference type="ARBA" id="ARBA00023163"/>
    </source>
</evidence>
<feature type="domain" description="HTH luxR-type" evidence="9">
    <location>
        <begin position="834"/>
        <end position="899"/>
    </location>
</feature>
<keyword evidence="1 8" id="KW-0547">Nucleotide-binding</keyword>
<keyword evidence="7 8" id="KW-0119">Carbohydrate metabolism</keyword>
<evidence type="ECO:0000256" key="2">
    <source>
        <dbReference type="ARBA" id="ARBA00022840"/>
    </source>
</evidence>
<evidence type="ECO:0000256" key="4">
    <source>
        <dbReference type="ARBA" id="ARBA00023125"/>
    </source>
</evidence>